<organism evidence="1 2">
    <name type="scientific">Zophobas morio</name>
    <dbReference type="NCBI Taxonomy" id="2755281"/>
    <lineage>
        <taxon>Eukaryota</taxon>
        <taxon>Metazoa</taxon>
        <taxon>Ecdysozoa</taxon>
        <taxon>Arthropoda</taxon>
        <taxon>Hexapoda</taxon>
        <taxon>Insecta</taxon>
        <taxon>Pterygota</taxon>
        <taxon>Neoptera</taxon>
        <taxon>Endopterygota</taxon>
        <taxon>Coleoptera</taxon>
        <taxon>Polyphaga</taxon>
        <taxon>Cucujiformia</taxon>
        <taxon>Tenebrionidae</taxon>
        <taxon>Zophobas</taxon>
    </lineage>
</organism>
<sequence>MACMRHVTWGLYRERVSWRSRAPYIFRRRRSRAFAGSSPESCDELPGRRSRRPRFTWIRTFERRGALIELKAQGSTTKDAGIFRLVCNLNIRTWKDGY</sequence>
<evidence type="ECO:0000313" key="2">
    <source>
        <dbReference type="Proteomes" id="UP001168821"/>
    </source>
</evidence>
<gene>
    <name evidence="1" type="ORF">Zmor_008147</name>
</gene>
<proteinExistence type="predicted"/>
<accession>A0AA38IUY1</accession>
<dbReference type="Proteomes" id="UP001168821">
    <property type="component" value="Unassembled WGS sequence"/>
</dbReference>
<keyword evidence="2" id="KW-1185">Reference proteome</keyword>
<comment type="caution">
    <text evidence="1">The sequence shown here is derived from an EMBL/GenBank/DDBJ whole genome shotgun (WGS) entry which is preliminary data.</text>
</comment>
<reference evidence="1" key="1">
    <citation type="journal article" date="2023" name="G3 (Bethesda)">
        <title>Whole genome assemblies of Zophobas morio and Tenebrio molitor.</title>
        <authorList>
            <person name="Kaur S."/>
            <person name="Stinson S.A."/>
            <person name="diCenzo G.C."/>
        </authorList>
    </citation>
    <scope>NUCLEOTIDE SEQUENCE</scope>
    <source>
        <strain evidence="1">QUZm001</strain>
    </source>
</reference>
<dbReference type="AlphaFoldDB" id="A0AA38IUY1"/>
<evidence type="ECO:0000313" key="1">
    <source>
        <dbReference type="EMBL" id="KAJ3663932.1"/>
    </source>
</evidence>
<name>A0AA38IUY1_9CUCU</name>
<dbReference type="EMBL" id="JALNTZ010000002">
    <property type="protein sequence ID" value="KAJ3663932.1"/>
    <property type="molecule type" value="Genomic_DNA"/>
</dbReference>
<protein>
    <submittedName>
        <fullName evidence="1">Uncharacterized protein</fullName>
    </submittedName>
</protein>